<name>A0A6G1SKS5_9ACAR</name>
<comment type="catalytic activity">
    <reaction evidence="8 9">
        <text>a long-chain fatty acyl-CoA + 2 NADPH + 2 H(+) = a long-chain primary fatty alcohol + 2 NADP(+) + CoA</text>
        <dbReference type="Rhea" id="RHEA:52716"/>
        <dbReference type="ChEBI" id="CHEBI:15378"/>
        <dbReference type="ChEBI" id="CHEBI:57287"/>
        <dbReference type="ChEBI" id="CHEBI:57783"/>
        <dbReference type="ChEBI" id="CHEBI:58349"/>
        <dbReference type="ChEBI" id="CHEBI:77396"/>
        <dbReference type="ChEBI" id="CHEBI:83139"/>
        <dbReference type="EC" id="1.2.1.84"/>
    </reaction>
</comment>
<evidence type="ECO:0000313" key="13">
    <source>
        <dbReference type="EMBL" id="MDE50510.1"/>
    </source>
</evidence>
<dbReference type="GO" id="GO:0005777">
    <property type="term" value="C:peroxisome"/>
    <property type="evidence" value="ECO:0007669"/>
    <property type="project" value="TreeGrafter"/>
</dbReference>
<keyword evidence="9" id="KW-0560">Oxidoreductase</keyword>
<feature type="domain" description="Thioester reductase (TE)" evidence="12">
    <location>
        <begin position="73"/>
        <end position="341"/>
    </location>
</feature>
<comment type="function">
    <text evidence="9">Catalyzes the reduction of fatty acyl-CoA to fatty alcohols.</text>
</comment>
<dbReference type="InterPro" id="IPR013120">
    <property type="entry name" value="FAR_NAD-bd"/>
</dbReference>
<keyword evidence="4 9" id="KW-0812">Transmembrane</keyword>
<evidence type="ECO:0000256" key="1">
    <source>
        <dbReference type="ARBA" id="ARBA00004141"/>
    </source>
</evidence>
<keyword evidence="6 9" id="KW-0443">Lipid metabolism</keyword>
<comment type="similarity">
    <text evidence="2 9">Belongs to the fatty acyl-CoA reductase family.</text>
</comment>
<protein>
    <recommendedName>
        <fullName evidence="9">Fatty acyl-CoA reductase</fullName>
        <ecNumber evidence="9">1.2.1.84</ecNumber>
    </recommendedName>
</protein>
<dbReference type="PANTHER" id="PTHR11011">
    <property type="entry name" value="MALE STERILITY PROTEIN 2-RELATED"/>
    <property type="match status" value="1"/>
</dbReference>
<dbReference type="GO" id="GO:0080019">
    <property type="term" value="F:alcohol-forming very long-chain fatty acyl-CoA reductase activity"/>
    <property type="evidence" value="ECO:0007669"/>
    <property type="project" value="InterPro"/>
</dbReference>
<evidence type="ECO:0000256" key="8">
    <source>
        <dbReference type="ARBA" id="ARBA00052530"/>
    </source>
</evidence>
<dbReference type="InterPro" id="IPR036291">
    <property type="entry name" value="NAD(P)-bd_dom_sf"/>
</dbReference>
<dbReference type="Pfam" id="PF07993">
    <property type="entry name" value="NAD_binding_4"/>
    <property type="match status" value="1"/>
</dbReference>
<evidence type="ECO:0000256" key="6">
    <source>
        <dbReference type="ARBA" id="ARBA00023098"/>
    </source>
</evidence>
<reference evidence="13" key="1">
    <citation type="submission" date="2018-10" db="EMBL/GenBank/DDBJ databases">
        <title>Transcriptome assembly of Aceria tosichella (Wheat curl mite) Type 2.</title>
        <authorList>
            <person name="Scully E.D."/>
            <person name="Geib S.M."/>
            <person name="Palmer N.A."/>
            <person name="Gupta A.K."/>
            <person name="Sarath G."/>
            <person name="Tatineni S."/>
        </authorList>
    </citation>
    <scope>NUCLEOTIDE SEQUENCE</scope>
    <source>
        <strain evidence="13">LincolnNE</strain>
    </source>
</reference>
<dbReference type="SUPFAM" id="SSF51735">
    <property type="entry name" value="NAD(P)-binding Rossmann-fold domains"/>
    <property type="match status" value="1"/>
</dbReference>
<evidence type="ECO:0000259" key="12">
    <source>
        <dbReference type="Pfam" id="PF07993"/>
    </source>
</evidence>
<dbReference type="AlphaFoldDB" id="A0A6G1SKS5"/>
<feature type="transmembrane region" description="Helical" evidence="9">
    <location>
        <begin position="414"/>
        <end position="433"/>
    </location>
</feature>
<sequence length="554" mass="62520">MNSGENINNYSSNNNDNNSIDNTNTSSNNINNIANSITNSINSNDGSHRDAITTKTISTTEVTKFYRNKNVLVTGATGFLGKVLVWKLYESCPDIGKIYVLMRSKNNLSADKRLIQMLKAKPFCFKYHYTDLLQKFVAIESDITTEGLGLSQSDRSLLVDQVNVVFHSAASVRFDAPLKDNMRDNLYGTQEIVKLCNSLKHLDAFVHVSTAYSNCHQKYISEELSPMESKIDKVTEIVETVPDDMLNEITDKMLEGRPNTYTFTKALAEQAVAANEGKYPIAIVRPSIVISASREPAKGWVDNVNGIAGLGCLAAIGLLRTIDWDYYARSDMVPVDYVANCLICSAFEVSTKSPKKLLVYNMTSGNVNPVSWGVYFEKLRSDAVTKPPTKIVRPMIYSPKYRRANPITFFMTKFFSELLFAYMVDMILVLLGYKKIMLKITKKMHRGYSILKPFTTNEWDFDSANVLKLSESLEEKDREKFYFDLRKLDWDDQAEQTWHGGRTFLLKEEPTQESYKLSLGRQKIVTIVHYTGMVIIAASIALLGFTGVNLLLRA</sequence>
<evidence type="ECO:0000256" key="3">
    <source>
        <dbReference type="ARBA" id="ARBA00022516"/>
    </source>
</evidence>
<keyword evidence="3 9" id="KW-0444">Lipid biosynthesis</keyword>
<keyword evidence="7 9" id="KW-0472">Membrane</keyword>
<keyword evidence="5 9" id="KW-1133">Transmembrane helix</keyword>
<evidence type="ECO:0000256" key="7">
    <source>
        <dbReference type="ARBA" id="ARBA00023136"/>
    </source>
</evidence>
<proteinExistence type="inferred from homology"/>
<comment type="subcellular location">
    <subcellularLocation>
        <location evidence="1">Membrane</location>
        <topology evidence="1">Multi-pass membrane protein</topology>
    </subcellularLocation>
</comment>
<feature type="domain" description="Fatty acyl-CoA reductase C-terminal" evidence="11">
    <location>
        <begin position="418"/>
        <end position="508"/>
    </location>
</feature>
<keyword evidence="9" id="KW-0521">NADP</keyword>
<dbReference type="InterPro" id="IPR026055">
    <property type="entry name" value="FAR"/>
</dbReference>
<accession>A0A6G1SKS5</accession>
<evidence type="ECO:0000259" key="11">
    <source>
        <dbReference type="Pfam" id="PF03015"/>
    </source>
</evidence>
<feature type="region of interest" description="Disordered" evidence="10">
    <location>
        <begin position="1"/>
        <end position="26"/>
    </location>
</feature>
<evidence type="ECO:0000256" key="2">
    <source>
        <dbReference type="ARBA" id="ARBA00005928"/>
    </source>
</evidence>
<gene>
    <name evidence="13" type="ORF">g.18191</name>
</gene>
<feature type="transmembrane region" description="Helical" evidence="9">
    <location>
        <begin position="527"/>
        <end position="552"/>
    </location>
</feature>
<dbReference type="InterPro" id="IPR033640">
    <property type="entry name" value="FAR_C"/>
</dbReference>
<evidence type="ECO:0000256" key="10">
    <source>
        <dbReference type="SAM" id="MobiDB-lite"/>
    </source>
</evidence>
<dbReference type="EC" id="1.2.1.84" evidence="9"/>
<dbReference type="PANTHER" id="PTHR11011:SF116">
    <property type="entry name" value="FATTY ACYL-COA REDUCTASE CG5065-RELATED"/>
    <property type="match status" value="1"/>
</dbReference>
<dbReference type="EMBL" id="GGYP01005739">
    <property type="protein sequence ID" value="MDE50510.1"/>
    <property type="molecule type" value="Transcribed_RNA"/>
</dbReference>
<dbReference type="Gene3D" id="3.40.50.720">
    <property type="entry name" value="NAD(P)-binding Rossmann-like Domain"/>
    <property type="match status" value="1"/>
</dbReference>
<dbReference type="Pfam" id="PF03015">
    <property type="entry name" value="Sterile"/>
    <property type="match status" value="1"/>
</dbReference>
<dbReference type="CDD" id="cd05236">
    <property type="entry name" value="FAR-N_SDR_e"/>
    <property type="match status" value="1"/>
</dbReference>
<dbReference type="GO" id="GO:0035336">
    <property type="term" value="P:long-chain fatty-acyl-CoA metabolic process"/>
    <property type="evidence" value="ECO:0007669"/>
    <property type="project" value="TreeGrafter"/>
</dbReference>
<organism evidence="13">
    <name type="scientific">Aceria tosichella</name>
    <name type="common">wheat curl mite</name>
    <dbReference type="NCBI Taxonomy" id="561515"/>
    <lineage>
        <taxon>Eukaryota</taxon>
        <taxon>Metazoa</taxon>
        <taxon>Ecdysozoa</taxon>
        <taxon>Arthropoda</taxon>
        <taxon>Chelicerata</taxon>
        <taxon>Arachnida</taxon>
        <taxon>Acari</taxon>
        <taxon>Acariformes</taxon>
        <taxon>Trombidiformes</taxon>
        <taxon>Prostigmata</taxon>
        <taxon>Eupodina</taxon>
        <taxon>Eriophyoidea</taxon>
        <taxon>Eriophyidae</taxon>
        <taxon>Eriophyinae</taxon>
        <taxon>Aceriini</taxon>
        <taxon>Aceria</taxon>
    </lineage>
</organism>
<dbReference type="CDD" id="cd09071">
    <property type="entry name" value="FAR_C"/>
    <property type="match status" value="1"/>
</dbReference>
<evidence type="ECO:0000256" key="5">
    <source>
        <dbReference type="ARBA" id="ARBA00022989"/>
    </source>
</evidence>
<evidence type="ECO:0000256" key="4">
    <source>
        <dbReference type="ARBA" id="ARBA00022692"/>
    </source>
</evidence>
<dbReference type="GO" id="GO:0102965">
    <property type="term" value="F:alcohol-forming long-chain fatty acyl-CoA reductase activity"/>
    <property type="evidence" value="ECO:0007669"/>
    <property type="project" value="UniProtKB-EC"/>
</dbReference>
<evidence type="ECO:0000256" key="9">
    <source>
        <dbReference type="RuleBase" id="RU363097"/>
    </source>
</evidence>
<dbReference type="GO" id="GO:0016020">
    <property type="term" value="C:membrane"/>
    <property type="evidence" value="ECO:0007669"/>
    <property type="project" value="UniProtKB-SubCell"/>
</dbReference>
<dbReference type="FunFam" id="3.40.50.720:FF:000143">
    <property type="entry name" value="Fatty acyl-CoA reductase"/>
    <property type="match status" value="1"/>
</dbReference>